<accession>A0ACC1BF95</accession>
<protein>
    <submittedName>
        <fullName evidence="1">Uncharacterized protein</fullName>
    </submittedName>
</protein>
<keyword evidence="2" id="KW-1185">Reference proteome</keyword>
<sequence>MATDLLVGPAVEAVFGELLRAVLKEAGKAKYFKPQLEQLQSTLENNASVIQQIEKYNEKLDYPKCETQLMIEKIKEGEQIVRRCSTVKWNIIKKIYYARKLIKMNSLIDRFFQVDMQAQQTRDNKGNSAGYERSEKVVHRM</sequence>
<organism evidence="1 2">
    <name type="scientific">Pistacia atlantica</name>
    <dbReference type="NCBI Taxonomy" id="434234"/>
    <lineage>
        <taxon>Eukaryota</taxon>
        <taxon>Viridiplantae</taxon>
        <taxon>Streptophyta</taxon>
        <taxon>Embryophyta</taxon>
        <taxon>Tracheophyta</taxon>
        <taxon>Spermatophyta</taxon>
        <taxon>Magnoliopsida</taxon>
        <taxon>eudicotyledons</taxon>
        <taxon>Gunneridae</taxon>
        <taxon>Pentapetalae</taxon>
        <taxon>rosids</taxon>
        <taxon>malvids</taxon>
        <taxon>Sapindales</taxon>
        <taxon>Anacardiaceae</taxon>
        <taxon>Pistacia</taxon>
    </lineage>
</organism>
<evidence type="ECO:0000313" key="2">
    <source>
        <dbReference type="Proteomes" id="UP001164250"/>
    </source>
</evidence>
<dbReference type="EMBL" id="CM047901">
    <property type="protein sequence ID" value="KAJ0097595.1"/>
    <property type="molecule type" value="Genomic_DNA"/>
</dbReference>
<name>A0ACC1BF95_9ROSI</name>
<proteinExistence type="predicted"/>
<evidence type="ECO:0000313" key="1">
    <source>
        <dbReference type="EMBL" id="KAJ0097595.1"/>
    </source>
</evidence>
<comment type="caution">
    <text evidence="1">The sequence shown here is derived from an EMBL/GenBank/DDBJ whole genome shotgun (WGS) entry which is preliminary data.</text>
</comment>
<dbReference type="Proteomes" id="UP001164250">
    <property type="component" value="Chromosome 5"/>
</dbReference>
<reference evidence="2" key="1">
    <citation type="journal article" date="2023" name="G3 (Bethesda)">
        <title>Genome assembly and association tests identify interacting loci associated with vigor, precocity, and sex in interspecific pistachio rootstocks.</title>
        <authorList>
            <person name="Palmer W."/>
            <person name="Jacygrad E."/>
            <person name="Sagayaradj S."/>
            <person name="Cavanaugh K."/>
            <person name="Han R."/>
            <person name="Bertier L."/>
            <person name="Beede B."/>
            <person name="Kafkas S."/>
            <person name="Golino D."/>
            <person name="Preece J."/>
            <person name="Michelmore R."/>
        </authorList>
    </citation>
    <scope>NUCLEOTIDE SEQUENCE [LARGE SCALE GENOMIC DNA]</scope>
</reference>
<gene>
    <name evidence="1" type="ORF">Patl1_28768</name>
</gene>